<dbReference type="CDD" id="cd06581">
    <property type="entry name" value="TM_PBP1_LivM_like"/>
    <property type="match status" value="1"/>
</dbReference>
<name>G8TSH7_SULAD</name>
<evidence type="ECO:0000313" key="7">
    <source>
        <dbReference type="EMBL" id="AEW06669.1"/>
    </source>
</evidence>
<evidence type="ECO:0000256" key="1">
    <source>
        <dbReference type="ARBA" id="ARBA00004651"/>
    </source>
</evidence>
<keyword evidence="5 6" id="KW-0472">Membrane</keyword>
<evidence type="ECO:0000256" key="5">
    <source>
        <dbReference type="ARBA" id="ARBA00023136"/>
    </source>
</evidence>
<dbReference type="PANTHER" id="PTHR30482:SF18">
    <property type="entry name" value="BRANCHED AMINO ACID TRANSPORT SYSTEM PERMEASE"/>
    <property type="match status" value="1"/>
</dbReference>
<dbReference type="KEGG" id="sap:Sulac_3223"/>
<sequence>MATKVSAKNDQSVAGLKVWQWPSIHAALLVVLAASVAYWAGPDAMSELTLMGLYIVTVVGLNLFMGYAGQVSLGQAGFFGLGAYAFGIWTTRTIWPVWGGVVLGMLVAAAVAWILSLFILRLKTHYLALATLAFGMMADVAFQALPLTGGNSGLTNIGSFTWMGHAFSNADYFGLSWIGVGIAAWLASRVVHSGGRVLLETVRSSEIAATLLGIDPIRVKREMFIVSAIMAAFAGAVYASWIGYIDPTVFTFTLSVNFVLMAVVGGMRSVYGAAVGVVLVEGLGQGLKTLGQAISPTLGGALELAVYGVILVIVMMYWPDGVVSAWKDRRRRRVRDAHRPSASSAS</sequence>
<protein>
    <submittedName>
        <fullName evidence="7">Amino acid/amide ABC transporter membrane protein 2, HAAT family</fullName>
    </submittedName>
</protein>
<evidence type="ECO:0000256" key="3">
    <source>
        <dbReference type="ARBA" id="ARBA00022692"/>
    </source>
</evidence>
<proteinExistence type="predicted"/>
<keyword evidence="2" id="KW-1003">Cell membrane</keyword>
<reference evidence="7 8" key="2">
    <citation type="journal article" date="2012" name="Stand. Genomic Sci.">
        <title>Complete genome sequence of the moderately thermophilic mineral-sulfide-oxidizing firmicute Sulfobacillus acidophilus type strain (NAL(T)).</title>
        <authorList>
            <person name="Anderson I."/>
            <person name="Chertkov O."/>
            <person name="Chen A."/>
            <person name="Saunders E."/>
            <person name="Lapidus A."/>
            <person name="Nolan M."/>
            <person name="Lucas S."/>
            <person name="Hammon N."/>
            <person name="Deshpande S."/>
            <person name="Cheng J.F."/>
            <person name="Han C."/>
            <person name="Tapia R."/>
            <person name="Goodwin L.A."/>
            <person name="Pitluck S."/>
            <person name="Liolios K."/>
            <person name="Pagani I."/>
            <person name="Ivanova N."/>
            <person name="Mikhailova N."/>
            <person name="Pati A."/>
            <person name="Palaniappan K."/>
            <person name="Land M."/>
            <person name="Pan C."/>
            <person name="Rohde M."/>
            <person name="Pukall R."/>
            <person name="Goker M."/>
            <person name="Detter J.C."/>
            <person name="Woyke T."/>
            <person name="Bristow J."/>
            <person name="Eisen J.A."/>
            <person name="Markowitz V."/>
            <person name="Hugenholtz P."/>
            <person name="Kyrpides N.C."/>
            <person name="Klenk H.P."/>
            <person name="Mavromatis K."/>
        </authorList>
    </citation>
    <scope>NUCLEOTIDE SEQUENCE [LARGE SCALE GENOMIC DNA]</scope>
    <source>
        <strain evidence="8">ATCC 700253 / DSM 10332 / NAL</strain>
    </source>
</reference>
<gene>
    <name evidence="7" type="ordered locus">Sulac_3223</name>
</gene>
<feature type="transmembrane region" description="Helical" evidence="6">
    <location>
        <begin position="46"/>
        <end position="64"/>
    </location>
</feature>
<dbReference type="PANTHER" id="PTHR30482">
    <property type="entry name" value="HIGH-AFFINITY BRANCHED-CHAIN AMINO ACID TRANSPORT SYSTEM PERMEASE"/>
    <property type="match status" value="1"/>
</dbReference>
<feature type="transmembrane region" description="Helical" evidence="6">
    <location>
        <begin position="95"/>
        <end position="119"/>
    </location>
</feature>
<reference evidence="8" key="1">
    <citation type="submission" date="2011-12" db="EMBL/GenBank/DDBJ databases">
        <title>The complete genome of chromosome of Sulfobacillus acidophilus DSM 10332.</title>
        <authorList>
            <person name="Lucas S."/>
            <person name="Han J."/>
            <person name="Lapidus A."/>
            <person name="Bruce D."/>
            <person name="Goodwin L."/>
            <person name="Pitluck S."/>
            <person name="Peters L."/>
            <person name="Kyrpides N."/>
            <person name="Mavromatis K."/>
            <person name="Ivanova N."/>
            <person name="Mikhailova N."/>
            <person name="Chertkov O."/>
            <person name="Saunders E."/>
            <person name="Detter J.C."/>
            <person name="Tapia R."/>
            <person name="Han C."/>
            <person name="Land M."/>
            <person name="Hauser L."/>
            <person name="Markowitz V."/>
            <person name="Cheng J.-F."/>
            <person name="Hugenholtz P."/>
            <person name="Woyke T."/>
            <person name="Wu D."/>
            <person name="Pukall R."/>
            <person name="Gehrich-Schroeter G."/>
            <person name="Schneider S."/>
            <person name="Klenk H.-P."/>
            <person name="Eisen J.A."/>
        </authorList>
    </citation>
    <scope>NUCLEOTIDE SEQUENCE [LARGE SCALE GENOMIC DNA]</scope>
    <source>
        <strain evidence="8">ATCC 700253 / DSM 10332 / NAL</strain>
    </source>
</reference>
<dbReference type="Proteomes" id="UP000005439">
    <property type="component" value="Chromosome"/>
</dbReference>
<feature type="transmembrane region" description="Helical" evidence="6">
    <location>
        <begin position="21"/>
        <end position="40"/>
    </location>
</feature>
<feature type="transmembrane region" description="Helical" evidence="6">
    <location>
        <begin position="126"/>
        <end position="145"/>
    </location>
</feature>
<keyword evidence="3 6" id="KW-0812">Transmembrane</keyword>
<feature type="transmembrane region" description="Helical" evidence="6">
    <location>
        <begin position="71"/>
        <end position="89"/>
    </location>
</feature>
<dbReference type="STRING" id="679936.Sulac_3223"/>
<accession>G8TSH7</accession>
<evidence type="ECO:0000256" key="6">
    <source>
        <dbReference type="SAM" id="Phobius"/>
    </source>
</evidence>
<evidence type="ECO:0000313" key="8">
    <source>
        <dbReference type="Proteomes" id="UP000005439"/>
    </source>
</evidence>
<dbReference type="HOGENOM" id="CLU_031365_2_2_9"/>
<dbReference type="EMBL" id="CP003179">
    <property type="protein sequence ID" value="AEW06669.1"/>
    <property type="molecule type" value="Genomic_DNA"/>
</dbReference>
<dbReference type="GO" id="GO:0015658">
    <property type="term" value="F:branched-chain amino acid transmembrane transporter activity"/>
    <property type="evidence" value="ECO:0007669"/>
    <property type="project" value="InterPro"/>
</dbReference>
<keyword evidence="4 6" id="KW-1133">Transmembrane helix</keyword>
<dbReference type="InterPro" id="IPR001851">
    <property type="entry name" value="ABC_transp_permease"/>
</dbReference>
<feature type="transmembrane region" description="Helical" evidence="6">
    <location>
        <begin position="256"/>
        <end position="280"/>
    </location>
</feature>
<dbReference type="AlphaFoldDB" id="G8TSH7"/>
<comment type="subcellular location">
    <subcellularLocation>
        <location evidence="1">Cell membrane</location>
        <topology evidence="1">Multi-pass membrane protein</topology>
    </subcellularLocation>
</comment>
<feature type="transmembrane region" description="Helical" evidence="6">
    <location>
        <begin position="301"/>
        <end position="318"/>
    </location>
</feature>
<dbReference type="Pfam" id="PF02653">
    <property type="entry name" value="BPD_transp_2"/>
    <property type="match status" value="1"/>
</dbReference>
<evidence type="ECO:0000256" key="4">
    <source>
        <dbReference type="ARBA" id="ARBA00022989"/>
    </source>
</evidence>
<dbReference type="InterPro" id="IPR043428">
    <property type="entry name" value="LivM-like"/>
</dbReference>
<feature type="transmembrane region" description="Helical" evidence="6">
    <location>
        <begin position="224"/>
        <end position="244"/>
    </location>
</feature>
<evidence type="ECO:0000256" key="2">
    <source>
        <dbReference type="ARBA" id="ARBA00022475"/>
    </source>
</evidence>
<dbReference type="GO" id="GO:0005886">
    <property type="term" value="C:plasma membrane"/>
    <property type="evidence" value="ECO:0007669"/>
    <property type="project" value="UniProtKB-SubCell"/>
</dbReference>
<dbReference type="PATRIC" id="fig|679936.5.peg.3332"/>
<organism evidence="7 8">
    <name type="scientific">Sulfobacillus acidophilus (strain ATCC 700253 / DSM 10332 / NAL)</name>
    <dbReference type="NCBI Taxonomy" id="679936"/>
    <lineage>
        <taxon>Bacteria</taxon>
        <taxon>Bacillati</taxon>
        <taxon>Bacillota</taxon>
        <taxon>Clostridia</taxon>
        <taxon>Eubacteriales</taxon>
        <taxon>Clostridiales Family XVII. Incertae Sedis</taxon>
        <taxon>Sulfobacillus</taxon>
    </lineage>
</organism>
<keyword evidence="8" id="KW-1185">Reference proteome</keyword>